<keyword evidence="5" id="KW-0732">Signal</keyword>
<dbReference type="SUPFAM" id="SSF56935">
    <property type="entry name" value="Porins"/>
    <property type="match status" value="1"/>
</dbReference>
<dbReference type="GO" id="GO:0044718">
    <property type="term" value="P:siderophore transmembrane transport"/>
    <property type="evidence" value="ECO:0007669"/>
    <property type="project" value="TreeGrafter"/>
</dbReference>
<dbReference type="Pfam" id="PF13715">
    <property type="entry name" value="CarbopepD_reg_2"/>
    <property type="match status" value="1"/>
</dbReference>
<dbReference type="PANTHER" id="PTHR30069:SF29">
    <property type="entry name" value="HEMOGLOBIN AND HEMOGLOBIN-HAPTOGLOBIN-BINDING PROTEIN 1-RELATED"/>
    <property type="match status" value="1"/>
</dbReference>
<feature type="domain" description="TonB-dependent receptor plug" evidence="9">
    <location>
        <begin position="149"/>
        <end position="227"/>
    </location>
</feature>
<comment type="caution">
    <text evidence="10">The sequence shown here is derived from an EMBL/GenBank/DDBJ whole genome shotgun (WGS) entry which is preliminary data.</text>
</comment>
<dbReference type="GO" id="GO:0015344">
    <property type="term" value="F:siderophore uptake transmembrane transporter activity"/>
    <property type="evidence" value="ECO:0007669"/>
    <property type="project" value="TreeGrafter"/>
</dbReference>
<evidence type="ECO:0000256" key="5">
    <source>
        <dbReference type="ARBA" id="ARBA00022729"/>
    </source>
</evidence>
<dbReference type="PROSITE" id="PS52016">
    <property type="entry name" value="TONB_DEPENDENT_REC_3"/>
    <property type="match status" value="1"/>
</dbReference>
<sequence>MTSFKFILVGVILPVFLCLIPITLSAQSALYSLEGKVMDAESKSALVGVNIRVAGTPTGNISDLQGKFTLQVKAPVVELIFSYIGYQDQKVKVKLPLKKPLKIVLVEETEELEEVIVSARRLDDRLKTPVVGLESVSIEEIDNIPVLFGEKDVIKTLQYLPGVKTGGEGSTGFYVRGGAMDQNLVLLDGATVYNASHLMGFFSVFNNDVLEGMELYKGAPPAEYGGRLSAVLDIEMREGDRKKTAGSASIGLISSKASIETPIVTDKGSLIISGRRTYADLLYGMVDESFRNSDMFFYDLTMKAAYNVTEKDRISLSAYYGRDKMGYGDLFGFDWGNTTTTLEWSHLFKDDFASKFSVHYNKFDYVAGSDFMGTNIYSNIEDVTARYQLEKFTDKYSLKAGGELIQHHYKPNDFDVAEDVPGESQMIRRNALEGGAFVSFLYNFTPNFTLQSGLRYSVFDVRGPGPFYTFNDFGDPVEKRMYGDRESVATHSGWEPRLSFNYQFGKNNAIKGGYSRNMQYVHMVAYNASGSPVDVWFPATDYIPAQYGDQFSLGYFKGINDYDYEFSAELYYKKLHNVTEFKDGADIMGNPYFEAGIAFGEGRAYGLELLFRKNKGRFTGWASYTWSRTEKQFDEINAGSWFPTFYDRPHDFSLVGMYKLNKKWDISASWVYMTGNAVTFPSGGYWIEDKYYPVYGDRNQDRMPATHRLDIGANLKLKRTKHYEHMLSFSIYNAYARYNPYMLIFEQDQENPAVVNSKIIAMFSLVPSISYAINF</sequence>
<dbReference type="InterPro" id="IPR036942">
    <property type="entry name" value="Beta-barrel_TonB_sf"/>
</dbReference>
<keyword evidence="3 8" id="KW-1134">Transmembrane beta strand</keyword>
<accession>A0AAN5ALD3</accession>
<dbReference type="PANTHER" id="PTHR30069">
    <property type="entry name" value="TONB-DEPENDENT OUTER MEMBRANE RECEPTOR"/>
    <property type="match status" value="1"/>
</dbReference>
<dbReference type="Proteomes" id="UP001310022">
    <property type="component" value="Unassembled WGS sequence"/>
</dbReference>
<dbReference type="EMBL" id="BQKE01000002">
    <property type="protein sequence ID" value="GJM63129.1"/>
    <property type="molecule type" value="Genomic_DNA"/>
</dbReference>
<keyword evidence="7 8" id="KW-0998">Cell outer membrane</keyword>
<evidence type="ECO:0000256" key="1">
    <source>
        <dbReference type="ARBA" id="ARBA00004571"/>
    </source>
</evidence>
<dbReference type="InterPro" id="IPR008969">
    <property type="entry name" value="CarboxyPept-like_regulatory"/>
</dbReference>
<reference evidence="10 11" key="1">
    <citation type="submission" date="2021-12" db="EMBL/GenBank/DDBJ databases">
        <title>Genome sequencing of bacteria with rrn-lacking chromosome and rrn-plasmid.</title>
        <authorList>
            <person name="Anda M."/>
            <person name="Iwasaki W."/>
        </authorList>
    </citation>
    <scope>NUCLEOTIDE SEQUENCE [LARGE SCALE GENOMIC DNA]</scope>
    <source>
        <strain evidence="10 11">NBRC 15940</strain>
    </source>
</reference>
<comment type="subcellular location">
    <subcellularLocation>
        <location evidence="1 8">Cell outer membrane</location>
        <topology evidence="1 8">Multi-pass membrane protein</topology>
    </subcellularLocation>
</comment>
<gene>
    <name evidence="10" type="ORF">PEDI_36810</name>
</gene>
<proteinExistence type="inferred from homology"/>
<organism evidence="10 11">
    <name type="scientific">Persicobacter diffluens</name>
    <dbReference type="NCBI Taxonomy" id="981"/>
    <lineage>
        <taxon>Bacteria</taxon>
        <taxon>Pseudomonadati</taxon>
        <taxon>Bacteroidota</taxon>
        <taxon>Cytophagia</taxon>
        <taxon>Cytophagales</taxon>
        <taxon>Persicobacteraceae</taxon>
        <taxon>Persicobacter</taxon>
    </lineage>
</organism>
<evidence type="ECO:0000256" key="3">
    <source>
        <dbReference type="ARBA" id="ARBA00022452"/>
    </source>
</evidence>
<keyword evidence="6 8" id="KW-0472">Membrane</keyword>
<dbReference type="InterPro" id="IPR039426">
    <property type="entry name" value="TonB-dep_rcpt-like"/>
</dbReference>
<keyword evidence="4 8" id="KW-0812">Transmembrane</keyword>
<dbReference type="Gene3D" id="2.170.130.10">
    <property type="entry name" value="TonB-dependent receptor, plug domain"/>
    <property type="match status" value="1"/>
</dbReference>
<dbReference type="GO" id="GO:0009279">
    <property type="term" value="C:cell outer membrane"/>
    <property type="evidence" value="ECO:0007669"/>
    <property type="project" value="UniProtKB-SubCell"/>
</dbReference>
<dbReference type="InterPro" id="IPR012910">
    <property type="entry name" value="Plug_dom"/>
</dbReference>
<dbReference type="Gene3D" id="2.40.170.20">
    <property type="entry name" value="TonB-dependent receptor, beta-barrel domain"/>
    <property type="match status" value="1"/>
</dbReference>
<keyword evidence="10" id="KW-0176">Collagen</keyword>
<evidence type="ECO:0000313" key="10">
    <source>
        <dbReference type="EMBL" id="GJM63129.1"/>
    </source>
</evidence>
<evidence type="ECO:0000313" key="11">
    <source>
        <dbReference type="Proteomes" id="UP001310022"/>
    </source>
</evidence>
<evidence type="ECO:0000256" key="2">
    <source>
        <dbReference type="ARBA" id="ARBA00022448"/>
    </source>
</evidence>
<evidence type="ECO:0000256" key="6">
    <source>
        <dbReference type="ARBA" id="ARBA00023136"/>
    </source>
</evidence>
<dbReference type="Pfam" id="PF07715">
    <property type="entry name" value="Plug"/>
    <property type="match status" value="1"/>
</dbReference>
<keyword evidence="11" id="KW-1185">Reference proteome</keyword>
<dbReference type="InterPro" id="IPR037066">
    <property type="entry name" value="Plug_dom_sf"/>
</dbReference>
<evidence type="ECO:0000256" key="7">
    <source>
        <dbReference type="ARBA" id="ARBA00023237"/>
    </source>
</evidence>
<dbReference type="RefSeq" id="WP_338238334.1">
    <property type="nucleotide sequence ID" value="NZ_BQKE01000002.1"/>
</dbReference>
<dbReference type="Gene3D" id="2.60.40.1120">
    <property type="entry name" value="Carboxypeptidase-like, regulatory domain"/>
    <property type="match status" value="1"/>
</dbReference>
<evidence type="ECO:0000256" key="8">
    <source>
        <dbReference type="PROSITE-ProRule" id="PRU01360"/>
    </source>
</evidence>
<name>A0AAN5ALD3_9BACT</name>
<comment type="similarity">
    <text evidence="8">Belongs to the TonB-dependent receptor family.</text>
</comment>
<evidence type="ECO:0000256" key="4">
    <source>
        <dbReference type="ARBA" id="ARBA00022692"/>
    </source>
</evidence>
<dbReference type="SUPFAM" id="SSF49464">
    <property type="entry name" value="Carboxypeptidase regulatory domain-like"/>
    <property type="match status" value="1"/>
</dbReference>
<dbReference type="AlphaFoldDB" id="A0AAN5ALD3"/>
<keyword evidence="2 8" id="KW-0813">Transport</keyword>
<evidence type="ECO:0000259" key="9">
    <source>
        <dbReference type="Pfam" id="PF07715"/>
    </source>
</evidence>
<protein>
    <submittedName>
        <fullName evidence="10">Collagen-binding protein</fullName>
    </submittedName>
</protein>